<gene>
    <name evidence="10" type="ORF">HCU74_08105</name>
</gene>
<keyword evidence="6 9" id="KW-0472">Membrane</keyword>
<evidence type="ECO:0000256" key="4">
    <source>
        <dbReference type="ARBA" id="ARBA00022692"/>
    </source>
</evidence>
<feature type="transmembrane region" description="Helical" evidence="9">
    <location>
        <begin position="42"/>
        <end position="62"/>
    </location>
</feature>
<evidence type="ECO:0000256" key="9">
    <source>
        <dbReference type="SAM" id="Phobius"/>
    </source>
</evidence>
<sequence>MGHIHQPNQVDFTGSDDTTEDQARRSLYSRRRERRRRRKQQCELNIVSLIDIFAVIVFFLLIGSSVSASRLHALKLDIPSAAPPIPPPGDERPLQLRVVLHSDGIVLSSREGQLASFANSGNDGDTASLTQHLMVLKQQHPDEERVSLLAAANIPYARIVAVMDAIRSHRENGVDQPLFPLIALGDAPVTPRSPQP</sequence>
<keyword evidence="3" id="KW-1003">Cell membrane</keyword>
<keyword evidence="7" id="KW-0813">Transport</keyword>
<dbReference type="EMBL" id="JAAWWK010000002">
    <property type="protein sequence ID" value="NKI17377.1"/>
    <property type="molecule type" value="Genomic_DNA"/>
</dbReference>
<reference evidence="10 11" key="1">
    <citation type="submission" date="2020-04" db="EMBL/GenBank/DDBJ databases">
        <authorList>
            <person name="Yoon J."/>
        </authorList>
    </citation>
    <scope>NUCLEOTIDE SEQUENCE [LARGE SCALE GENOMIC DNA]</scope>
    <source>
        <strain evidence="10 11">KMU-166</strain>
    </source>
</reference>
<evidence type="ECO:0000256" key="3">
    <source>
        <dbReference type="ARBA" id="ARBA00022475"/>
    </source>
</evidence>
<evidence type="ECO:0000256" key="1">
    <source>
        <dbReference type="ARBA" id="ARBA00004162"/>
    </source>
</evidence>
<protein>
    <submittedName>
        <fullName evidence="10">Biopolymer transporter ExbD</fullName>
    </submittedName>
</protein>
<comment type="similarity">
    <text evidence="2 7">Belongs to the ExbD/TolR family.</text>
</comment>
<organism evidence="10 11">
    <name type="scientific">Spongiibacter thalassae</name>
    <dbReference type="NCBI Taxonomy" id="2721624"/>
    <lineage>
        <taxon>Bacteria</taxon>
        <taxon>Pseudomonadati</taxon>
        <taxon>Pseudomonadota</taxon>
        <taxon>Gammaproteobacteria</taxon>
        <taxon>Cellvibrionales</taxon>
        <taxon>Spongiibacteraceae</taxon>
        <taxon>Spongiibacter</taxon>
    </lineage>
</organism>
<evidence type="ECO:0000313" key="10">
    <source>
        <dbReference type="EMBL" id="NKI17377.1"/>
    </source>
</evidence>
<proteinExistence type="inferred from homology"/>
<feature type="region of interest" description="Disordered" evidence="8">
    <location>
        <begin position="1"/>
        <end position="34"/>
    </location>
</feature>
<feature type="compositionally biased region" description="Polar residues" evidence="8">
    <location>
        <begin position="1"/>
        <end position="16"/>
    </location>
</feature>
<comment type="caution">
    <text evidence="10">The sequence shown here is derived from an EMBL/GenBank/DDBJ whole genome shotgun (WGS) entry which is preliminary data.</text>
</comment>
<name>A0ABX1GFV8_9GAMM</name>
<keyword evidence="11" id="KW-1185">Reference proteome</keyword>
<keyword evidence="7" id="KW-0653">Protein transport</keyword>
<evidence type="ECO:0000256" key="2">
    <source>
        <dbReference type="ARBA" id="ARBA00005811"/>
    </source>
</evidence>
<comment type="subcellular location">
    <subcellularLocation>
        <location evidence="1">Cell membrane</location>
        <topology evidence="1">Single-pass membrane protein</topology>
    </subcellularLocation>
    <subcellularLocation>
        <location evidence="7">Cell membrane</location>
        <topology evidence="7">Single-pass type II membrane protein</topology>
    </subcellularLocation>
</comment>
<evidence type="ECO:0000256" key="6">
    <source>
        <dbReference type="ARBA" id="ARBA00023136"/>
    </source>
</evidence>
<evidence type="ECO:0000256" key="5">
    <source>
        <dbReference type="ARBA" id="ARBA00022989"/>
    </source>
</evidence>
<dbReference type="PANTHER" id="PTHR30558">
    <property type="entry name" value="EXBD MEMBRANE COMPONENT OF PMF-DRIVEN MACROMOLECULE IMPORT SYSTEM"/>
    <property type="match status" value="1"/>
</dbReference>
<dbReference type="RefSeq" id="WP_168449877.1">
    <property type="nucleotide sequence ID" value="NZ_JAAWWK010000002.1"/>
</dbReference>
<evidence type="ECO:0000256" key="7">
    <source>
        <dbReference type="RuleBase" id="RU003879"/>
    </source>
</evidence>
<keyword evidence="4 7" id="KW-0812">Transmembrane</keyword>
<accession>A0ABX1GFV8</accession>
<dbReference type="InterPro" id="IPR003400">
    <property type="entry name" value="ExbD"/>
</dbReference>
<dbReference type="Proteomes" id="UP000765845">
    <property type="component" value="Unassembled WGS sequence"/>
</dbReference>
<evidence type="ECO:0000256" key="8">
    <source>
        <dbReference type="SAM" id="MobiDB-lite"/>
    </source>
</evidence>
<dbReference type="Pfam" id="PF02472">
    <property type="entry name" value="ExbD"/>
    <property type="match status" value="1"/>
</dbReference>
<evidence type="ECO:0000313" key="11">
    <source>
        <dbReference type="Proteomes" id="UP000765845"/>
    </source>
</evidence>
<keyword evidence="5 9" id="KW-1133">Transmembrane helix</keyword>